<dbReference type="STRING" id="1849047.A0A3D8Q8I9"/>
<name>A0A3D8Q8I9_9HELO</name>
<evidence type="ECO:0000256" key="2">
    <source>
        <dbReference type="ARBA" id="ARBA00022692"/>
    </source>
</evidence>
<dbReference type="GO" id="GO:0016020">
    <property type="term" value="C:membrane"/>
    <property type="evidence" value="ECO:0007669"/>
    <property type="project" value="UniProtKB-SubCell"/>
</dbReference>
<feature type="transmembrane region" description="Helical" evidence="5">
    <location>
        <begin position="498"/>
        <end position="516"/>
    </location>
</feature>
<reference evidence="8 9" key="1">
    <citation type="journal article" date="2018" name="IMA Fungus">
        <title>IMA Genome-F 9: Draft genome sequence of Annulohypoxylon stygium, Aspergillus mulundensis, Berkeleyomyces basicola (syn. Thielaviopsis basicola), Ceratocystis smalleyi, two Cercospora beticola strains, Coleophoma cylindrospora, Fusarium fracticaudum, Phialophora cf. hyalina, and Morchella septimelata.</title>
        <authorList>
            <person name="Wingfield B.D."/>
            <person name="Bills G.F."/>
            <person name="Dong Y."/>
            <person name="Huang W."/>
            <person name="Nel W.J."/>
            <person name="Swalarsk-Parry B.S."/>
            <person name="Vaghefi N."/>
            <person name="Wilken P.M."/>
            <person name="An Z."/>
            <person name="de Beer Z.W."/>
            <person name="De Vos L."/>
            <person name="Chen L."/>
            <person name="Duong T.A."/>
            <person name="Gao Y."/>
            <person name="Hammerbacher A."/>
            <person name="Kikkert J.R."/>
            <person name="Li Y."/>
            <person name="Li H."/>
            <person name="Li K."/>
            <person name="Li Q."/>
            <person name="Liu X."/>
            <person name="Ma X."/>
            <person name="Naidoo K."/>
            <person name="Pethybridge S.J."/>
            <person name="Sun J."/>
            <person name="Steenkamp E.T."/>
            <person name="van der Nest M.A."/>
            <person name="van Wyk S."/>
            <person name="Wingfield M.J."/>
            <person name="Xiong C."/>
            <person name="Yue Q."/>
            <person name="Zhang X."/>
        </authorList>
    </citation>
    <scope>NUCLEOTIDE SEQUENCE [LARGE SCALE GENOMIC DNA]</scope>
    <source>
        <strain evidence="8 9">BP6252</strain>
    </source>
</reference>
<feature type="transmembrane region" description="Helical" evidence="5">
    <location>
        <begin position="23"/>
        <end position="42"/>
    </location>
</feature>
<dbReference type="PANTHER" id="PTHR37994:SF4">
    <property type="entry name" value="ER TRANSPORTER 6TM N-TERMINAL DOMAIN-CONTAINING PROTEIN-RELATED"/>
    <property type="match status" value="1"/>
</dbReference>
<dbReference type="Pfam" id="PF13515">
    <property type="entry name" value="FUSC_2"/>
    <property type="match status" value="1"/>
</dbReference>
<dbReference type="Pfam" id="PF10337">
    <property type="entry name" value="ArAE_2_N"/>
    <property type="match status" value="1"/>
</dbReference>
<sequence>MASTIGKRVKAGWKCLDLDSKTFYLMLKGSIPVVVSLGFYQSTAVSEVYTTLGFLVSIISVATINILPRAKLVEMTFTICLFTAFAIPITMLATWSGLQARLHTDPEGLDSYNSSQSAISGIWLFFNIMLSNSLQARYPALLIATILYNIFMIVQLTSCSRFDTWAECWHLIYLTTKCYYTGVAISFVSGLIFYPVTCRSEIFELQEKYLIAVRGMLDGTSQYLGKLETTPTFPSLLNVKVGSDSEATLSDEDSQDNSKELEDDGKAAAMKQKMAGVKALYTKMHQDLIMAKREIAWGKLGARDINAICDLCRKVLMPLSGMAHLPDILKRIEGGGGWIPCDFEARMEGSHDTTKPPRNYSQNEYDVAWKSSVGALLEPTNSLIEAIKDGLEHAGLQLEIIPRPGTKNFLNWIPGVRRNAQTDVEAEGELLKPGSVGFSKMLEDKLSEFKTRRVDALTAWENSDGLTEAQREKLKALGEFDIDDDPADGHVRRDRQQLYLILYIQHMIYTTGIAVLELAKFSDKMVAEGVMSKNRLIVPSFRRLSKWLVALFDRTDASLADDDRPSSKEESRLLYGVSRRITHDIEHLPPRNAYERFGVRLRRFQEFLAGPELSFGFRSACAAMSCAIVAYLRQTQDIFTHYRFIWAVILATIGSNMSAGQSGVSTMLRVIGSFAALIICYIVWYIPVGHVAGVIVLMWFAAFLQMYVLIKYRQYTIGWLVTVITEVLSIGYELQVKKIGIDEATSTGIIWYRPYDVVAMRVACVLWGTAASVFFTYFPFPFTARGLLRKQTAIVIELLANFHTVIHATIKARLRGAEGDMTDKKSLGRHLMHTRKAMFNKMLLLSSAAKHNVYLQKYEPTLGGRFPVAMFEDILSQLTLLLDYMSLLSFATEAWESEGPLKEYFYQASRSRAWLSDLAELIGPMNPTEERITSILGQLSAAVAGGRALSMRIETSKPYQLSEKLRRLDPEILDVKHMQELGYSAYAVMEIISSMITHNLNVLVVSIESLVGIVAFDFGVIDENWKGKSE</sequence>
<dbReference type="InterPro" id="IPR049453">
    <property type="entry name" value="Memb_transporter_dom"/>
</dbReference>
<feature type="transmembrane region" description="Helical" evidence="5">
    <location>
        <begin position="691"/>
        <end position="710"/>
    </location>
</feature>
<evidence type="ECO:0000259" key="7">
    <source>
        <dbReference type="Pfam" id="PF13515"/>
    </source>
</evidence>
<dbReference type="EMBL" id="PDLM01000018">
    <property type="protein sequence ID" value="RDW58136.1"/>
    <property type="molecule type" value="Genomic_DNA"/>
</dbReference>
<evidence type="ECO:0000256" key="1">
    <source>
        <dbReference type="ARBA" id="ARBA00004141"/>
    </source>
</evidence>
<feature type="transmembrane region" description="Helical" evidence="5">
    <location>
        <begin position="615"/>
        <end position="632"/>
    </location>
</feature>
<comment type="subcellular location">
    <subcellularLocation>
        <location evidence="1">Membrane</location>
        <topology evidence="1">Multi-pass membrane protein</topology>
    </subcellularLocation>
</comment>
<keyword evidence="4 5" id="KW-0472">Membrane</keyword>
<keyword evidence="9" id="KW-1185">Reference proteome</keyword>
<feature type="transmembrane region" description="Helical" evidence="5">
    <location>
        <begin position="178"/>
        <end position="196"/>
    </location>
</feature>
<accession>A0A3D8Q8I9</accession>
<feature type="transmembrane region" description="Helical" evidence="5">
    <location>
        <begin position="755"/>
        <end position="780"/>
    </location>
</feature>
<evidence type="ECO:0000256" key="4">
    <source>
        <dbReference type="ARBA" id="ARBA00023136"/>
    </source>
</evidence>
<dbReference type="OrthoDB" id="2274698at2759"/>
<evidence type="ECO:0000256" key="5">
    <source>
        <dbReference type="SAM" id="Phobius"/>
    </source>
</evidence>
<feature type="domain" description="Integral membrane bound transporter" evidence="7">
    <location>
        <begin position="638"/>
        <end position="774"/>
    </location>
</feature>
<keyword evidence="3 5" id="KW-1133">Transmembrane helix</keyword>
<evidence type="ECO:0000259" key="6">
    <source>
        <dbReference type="Pfam" id="PF10337"/>
    </source>
</evidence>
<feature type="transmembrane region" description="Helical" evidence="5">
    <location>
        <begin position="118"/>
        <end position="134"/>
    </location>
</feature>
<feature type="transmembrane region" description="Helical" evidence="5">
    <location>
        <begin position="48"/>
        <end position="67"/>
    </location>
</feature>
<evidence type="ECO:0000313" key="9">
    <source>
        <dbReference type="Proteomes" id="UP000256645"/>
    </source>
</evidence>
<dbReference type="PANTHER" id="PTHR37994">
    <property type="entry name" value="ARAE_2_N DOMAIN-CONTAINING PROTEIN-RELATED"/>
    <property type="match status" value="1"/>
</dbReference>
<dbReference type="AlphaFoldDB" id="A0A3D8Q8I9"/>
<organism evidence="8 9">
    <name type="scientific">Coleophoma cylindrospora</name>
    <dbReference type="NCBI Taxonomy" id="1849047"/>
    <lineage>
        <taxon>Eukaryota</taxon>
        <taxon>Fungi</taxon>
        <taxon>Dikarya</taxon>
        <taxon>Ascomycota</taxon>
        <taxon>Pezizomycotina</taxon>
        <taxon>Leotiomycetes</taxon>
        <taxon>Helotiales</taxon>
        <taxon>Dermateaceae</taxon>
        <taxon>Coleophoma</taxon>
    </lineage>
</organism>
<gene>
    <name evidence="8" type="ORF">BP6252_13547</name>
</gene>
<feature type="transmembrane region" description="Helical" evidence="5">
    <location>
        <begin position="644"/>
        <end position="660"/>
    </location>
</feature>
<evidence type="ECO:0000256" key="3">
    <source>
        <dbReference type="ARBA" id="ARBA00022989"/>
    </source>
</evidence>
<protein>
    <submittedName>
        <fullName evidence="8">Uncharacterized protein</fullName>
    </submittedName>
</protein>
<feature type="transmembrane region" description="Helical" evidence="5">
    <location>
        <begin position="141"/>
        <end position="158"/>
    </location>
</feature>
<comment type="caution">
    <text evidence="8">The sequence shown here is derived from an EMBL/GenBank/DDBJ whole genome shotgun (WGS) entry which is preliminary data.</text>
</comment>
<keyword evidence="2 5" id="KW-0812">Transmembrane</keyword>
<feature type="transmembrane region" description="Helical" evidence="5">
    <location>
        <begin position="79"/>
        <end position="98"/>
    </location>
</feature>
<dbReference type="InterPro" id="IPR018823">
    <property type="entry name" value="ArAE_2_N"/>
</dbReference>
<evidence type="ECO:0000313" key="8">
    <source>
        <dbReference type="EMBL" id="RDW58136.1"/>
    </source>
</evidence>
<dbReference type="Proteomes" id="UP000256645">
    <property type="component" value="Unassembled WGS sequence"/>
</dbReference>
<feature type="domain" description="Putative ER transporter 6TM N-terminal" evidence="6">
    <location>
        <begin position="112"/>
        <end position="332"/>
    </location>
</feature>
<proteinExistence type="predicted"/>